<feature type="region of interest" description="Disordered" evidence="6">
    <location>
        <begin position="350"/>
        <end position="485"/>
    </location>
</feature>
<dbReference type="EMBL" id="NBCO01000006">
    <property type="protein sequence ID" value="ORC91379.1"/>
    <property type="molecule type" value="Genomic_DNA"/>
</dbReference>
<dbReference type="AlphaFoldDB" id="A0A1X0P488"/>
<feature type="compositionally biased region" description="Basic and acidic residues" evidence="6">
    <location>
        <begin position="31"/>
        <end position="61"/>
    </location>
</feature>
<evidence type="ECO:0000256" key="6">
    <source>
        <dbReference type="SAM" id="MobiDB-lite"/>
    </source>
</evidence>
<dbReference type="OrthoDB" id="5587616at2759"/>
<dbReference type="InterPro" id="IPR051730">
    <property type="entry name" value="NASP-like"/>
</dbReference>
<dbReference type="PANTHER" id="PTHR15081:SF1">
    <property type="entry name" value="NUCLEAR AUTOANTIGENIC SPERM PROTEIN"/>
    <property type="match status" value="1"/>
</dbReference>
<keyword evidence="8" id="KW-1185">Reference proteome</keyword>
<feature type="compositionally biased region" description="Polar residues" evidence="6">
    <location>
        <begin position="1"/>
        <end position="23"/>
    </location>
</feature>
<keyword evidence="3" id="KW-0677">Repeat</keyword>
<feature type="compositionally biased region" description="Basic and acidic residues" evidence="6">
    <location>
        <begin position="474"/>
        <end position="485"/>
    </location>
</feature>
<comment type="subcellular location">
    <subcellularLocation>
        <location evidence="1">Nucleus</location>
    </subcellularLocation>
</comment>
<comment type="similarity">
    <text evidence="2">Belongs to the NASP family.</text>
</comment>
<dbReference type="GeneID" id="39983201"/>
<feature type="compositionally biased region" description="Low complexity" evidence="6">
    <location>
        <begin position="445"/>
        <end position="462"/>
    </location>
</feature>
<sequence length="485" mass="54713">MESSSQTKLGSDATQAVNTTSSAVDVMNARDALHHGENEEKAHEQVDIPKHHEEEKEKEAEKEEEEDQEDSSSSSSSPCEEDEDNDDNTDTEDEDSAPFASDEEALATRAIGLKHYNEHHYEDALDIQYRVLRHFEKKYGATSPICGPYFLDYGLSQLRLLQTRSSVEAALEPLDQEALKTCFINLDVARVCFQKQEEQRGEEDIETQLSLAEVHNAIAQLHVEREDFDSALKEYESELLTYRFIQQEKPEMVPHGRLAAVLYGMADCYMKEGDFEEAESRFTNAIAEIEGFPPGTIADELIAELRELRDDAAAMKGGKYRELQECIQAQFAAKEAEMLPTAQEFYGAGVATEEQEEEEKGEEERKEKQPSQSLQHPYLSHLPGDSEYSALSMPQSLTNPVRWNEHSNSMSLSLFPPQVAGRSPEASNSQPVHHVVARRKPKPQPQSQQQQTSQQQQQQQQQLRGNDGNSLGESETKRLRTESCS</sequence>
<protein>
    <recommendedName>
        <fullName evidence="9">Tetratricopeptide SHNi-TPR domain-containing protein</fullName>
    </recommendedName>
</protein>
<evidence type="ECO:0000313" key="8">
    <source>
        <dbReference type="Proteomes" id="UP000192257"/>
    </source>
</evidence>
<evidence type="ECO:0008006" key="9">
    <source>
        <dbReference type="Google" id="ProtNLM"/>
    </source>
</evidence>
<dbReference type="Proteomes" id="UP000192257">
    <property type="component" value="Unassembled WGS sequence"/>
</dbReference>
<evidence type="ECO:0000313" key="7">
    <source>
        <dbReference type="EMBL" id="ORC91379.1"/>
    </source>
</evidence>
<dbReference type="GO" id="GO:0042393">
    <property type="term" value="F:histone binding"/>
    <property type="evidence" value="ECO:0007669"/>
    <property type="project" value="TreeGrafter"/>
</dbReference>
<dbReference type="GO" id="GO:0005654">
    <property type="term" value="C:nucleoplasm"/>
    <property type="evidence" value="ECO:0007669"/>
    <property type="project" value="TreeGrafter"/>
</dbReference>
<dbReference type="SMART" id="SM00028">
    <property type="entry name" value="TPR"/>
    <property type="match status" value="3"/>
</dbReference>
<gene>
    <name evidence="7" type="ORF">TM35_000063840</name>
</gene>
<accession>A0A1X0P488</accession>
<feature type="region of interest" description="Disordered" evidence="6">
    <location>
        <begin position="1"/>
        <end position="102"/>
    </location>
</feature>
<feature type="compositionally biased region" description="Acidic residues" evidence="6">
    <location>
        <begin position="79"/>
        <end position="102"/>
    </location>
</feature>
<dbReference type="InterPro" id="IPR019734">
    <property type="entry name" value="TPR_rpt"/>
</dbReference>
<organism evidence="7 8">
    <name type="scientific">Trypanosoma theileri</name>
    <dbReference type="NCBI Taxonomy" id="67003"/>
    <lineage>
        <taxon>Eukaryota</taxon>
        <taxon>Discoba</taxon>
        <taxon>Euglenozoa</taxon>
        <taxon>Kinetoplastea</taxon>
        <taxon>Metakinetoplastina</taxon>
        <taxon>Trypanosomatida</taxon>
        <taxon>Trypanosomatidae</taxon>
        <taxon>Trypanosoma</taxon>
    </lineage>
</organism>
<evidence type="ECO:0000256" key="3">
    <source>
        <dbReference type="ARBA" id="ARBA00022737"/>
    </source>
</evidence>
<dbReference type="GO" id="GO:0034080">
    <property type="term" value="P:CENP-A containing chromatin assembly"/>
    <property type="evidence" value="ECO:0007669"/>
    <property type="project" value="TreeGrafter"/>
</dbReference>
<dbReference type="GO" id="GO:0006335">
    <property type="term" value="P:DNA replication-dependent chromatin assembly"/>
    <property type="evidence" value="ECO:0007669"/>
    <property type="project" value="TreeGrafter"/>
</dbReference>
<dbReference type="VEuPathDB" id="TriTrypDB:TM35_000063840"/>
<dbReference type="Gene3D" id="1.25.40.10">
    <property type="entry name" value="Tetratricopeptide repeat domain"/>
    <property type="match status" value="1"/>
</dbReference>
<evidence type="ECO:0000256" key="5">
    <source>
        <dbReference type="ARBA" id="ARBA00023242"/>
    </source>
</evidence>
<dbReference type="PANTHER" id="PTHR15081">
    <property type="entry name" value="NUCLEAR AUTOANTIGENIC SPERM PROTEIN NASP -RELATED"/>
    <property type="match status" value="1"/>
</dbReference>
<evidence type="ECO:0000256" key="2">
    <source>
        <dbReference type="ARBA" id="ARBA00008402"/>
    </source>
</evidence>
<dbReference type="InterPro" id="IPR011990">
    <property type="entry name" value="TPR-like_helical_dom_sf"/>
</dbReference>
<evidence type="ECO:0000256" key="1">
    <source>
        <dbReference type="ARBA" id="ARBA00004123"/>
    </source>
</evidence>
<evidence type="ECO:0000256" key="4">
    <source>
        <dbReference type="ARBA" id="ARBA00022803"/>
    </source>
</evidence>
<comment type="caution">
    <text evidence="7">The sequence shown here is derived from an EMBL/GenBank/DDBJ whole genome shotgun (WGS) entry which is preliminary data.</text>
</comment>
<reference evidence="7 8" key="1">
    <citation type="submission" date="2017-03" db="EMBL/GenBank/DDBJ databases">
        <title>An alternative strategy for trypanosome survival in the mammalian bloodstream revealed through genome and transcriptome analysis of the ubiquitous bovine parasite Trypanosoma (Megatrypanum) theileri.</title>
        <authorList>
            <person name="Kelly S."/>
            <person name="Ivens A."/>
            <person name="Mott A."/>
            <person name="O'Neill E."/>
            <person name="Emms D."/>
            <person name="Macleod O."/>
            <person name="Voorheis P."/>
            <person name="Matthews J."/>
            <person name="Matthews K."/>
            <person name="Carrington M."/>
        </authorList>
    </citation>
    <scope>NUCLEOTIDE SEQUENCE [LARGE SCALE GENOMIC DNA]</scope>
    <source>
        <strain evidence="7">Edinburgh</strain>
    </source>
</reference>
<dbReference type="RefSeq" id="XP_028885445.1">
    <property type="nucleotide sequence ID" value="XM_029023421.1"/>
</dbReference>
<feature type="compositionally biased region" description="Polar residues" evidence="6">
    <location>
        <begin position="463"/>
        <end position="473"/>
    </location>
</feature>
<keyword evidence="5" id="KW-0539">Nucleus</keyword>
<proteinExistence type="inferred from homology"/>
<dbReference type="SUPFAM" id="SSF48452">
    <property type="entry name" value="TPR-like"/>
    <property type="match status" value="1"/>
</dbReference>
<feature type="compositionally biased region" description="Polar residues" evidence="6">
    <location>
        <begin position="392"/>
        <end position="412"/>
    </location>
</feature>
<keyword evidence="4" id="KW-0802">TPR repeat</keyword>
<name>A0A1X0P488_9TRYP</name>